<comment type="caution">
    <text evidence="1">The sequence shown here is derived from an EMBL/GenBank/DDBJ whole genome shotgun (WGS) entry which is preliminary data.</text>
</comment>
<dbReference type="AlphaFoldDB" id="A0A830FN16"/>
<accession>A0A830FN16</accession>
<evidence type="ECO:0000313" key="1">
    <source>
        <dbReference type="EMBL" id="GGM40062.1"/>
    </source>
</evidence>
<proteinExistence type="predicted"/>
<dbReference type="OrthoDB" id="221324at2157"/>
<sequence>MSGDEDTGETPLSRRTVLLLLGGTVALGTVVSTDDEKAPDFSGEESELQYIAGIIDSTDLRNPLNNSMLRSSIDTALKSVNSSLTDKGIDPTGKTVSSTSSVGADNIKQALRYYQELQQTLAEAGSLSEKVESREIASMYTEYFDGKSKQETHLPDIDSSLSRFSKTVSTRTFSDIPTSTQQLLPDQSRVNSQLNQQRAVYKKHADMQGRFPSVISSINSGIDDFEHSSFDSAARSFQQAKNKASVQVSDSLKDYKVTSYSLSLGDYSNIFRLYRRAAGNMAAGCAEGLNRKERNQKIDLGIRKQFKARSLFADRD</sequence>
<name>A0A830FN16_HALAR</name>
<dbReference type="RefSeq" id="WP_188852611.1">
    <property type="nucleotide sequence ID" value="NZ_BMON01000002.1"/>
</dbReference>
<gene>
    <name evidence="1" type="ORF">GCM10009006_21460</name>
</gene>
<reference evidence="1" key="1">
    <citation type="journal article" date="2014" name="Int. J. Syst. Evol. Microbiol.">
        <title>Complete genome sequence of Corynebacterium casei LMG S-19264T (=DSM 44701T), isolated from a smear-ripened cheese.</title>
        <authorList>
            <consortium name="US DOE Joint Genome Institute (JGI-PGF)"/>
            <person name="Walter F."/>
            <person name="Albersmeier A."/>
            <person name="Kalinowski J."/>
            <person name="Ruckert C."/>
        </authorList>
    </citation>
    <scope>NUCLEOTIDE SEQUENCE</scope>
    <source>
        <strain evidence="1">JCM 15759</strain>
    </source>
</reference>
<dbReference type="Proteomes" id="UP000656367">
    <property type="component" value="Unassembled WGS sequence"/>
</dbReference>
<dbReference type="EMBL" id="BMON01000002">
    <property type="protein sequence ID" value="GGM40062.1"/>
    <property type="molecule type" value="Genomic_DNA"/>
</dbReference>
<protein>
    <submittedName>
        <fullName evidence="1">Uncharacterized protein</fullName>
    </submittedName>
</protein>
<organism evidence="1 2">
    <name type="scientific">Haloarcula argentinensis</name>
    <dbReference type="NCBI Taxonomy" id="43776"/>
    <lineage>
        <taxon>Archaea</taxon>
        <taxon>Methanobacteriati</taxon>
        <taxon>Methanobacteriota</taxon>
        <taxon>Stenosarchaea group</taxon>
        <taxon>Halobacteria</taxon>
        <taxon>Halobacteriales</taxon>
        <taxon>Haloarculaceae</taxon>
        <taxon>Haloarcula</taxon>
    </lineage>
</organism>
<evidence type="ECO:0000313" key="2">
    <source>
        <dbReference type="Proteomes" id="UP000656367"/>
    </source>
</evidence>
<reference evidence="1" key="2">
    <citation type="submission" date="2020-09" db="EMBL/GenBank/DDBJ databases">
        <authorList>
            <person name="Sun Q."/>
            <person name="Ohkuma M."/>
        </authorList>
    </citation>
    <scope>NUCLEOTIDE SEQUENCE</scope>
    <source>
        <strain evidence="1">JCM 15759</strain>
    </source>
</reference>